<dbReference type="GO" id="GO:0033627">
    <property type="term" value="P:cell adhesion mediated by integrin"/>
    <property type="evidence" value="ECO:0007669"/>
    <property type="project" value="TreeGrafter"/>
</dbReference>
<keyword evidence="4" id="KW-0325">Glycoprotein</keyword>
<dbReference type="GO" id="GO:0007157">
    <property type="term" value="P:heterophilic cell-cell adhesion via plasma membrane cell adhesion molecules"/>
    <property type="evidence" value="ECO:0007669"/>
    <property type="project" value="UniProtKB-ARBA"/>
</dbReference>
<dbReference type="GO" id="GO:0009897">
    <property type="term" value="C:external side of plasma membrane"/>
    <property type="evidence" value="ECO:0007669"/>
    <property type="project" value="TreeGrafter"/>
</dbReference>
<evidence type="ECO:0000256" key="2">
    <source>
        <dbReference type="ARBA" id="ARBA00023037"/>
    </source>
</evidence>
<evidence type="ECO:0000259" key="5">
    <source>
        <dbReference type="Pfam" id="PF08441"/>
    </source>
</evidence>
<evidence type="ECO:0000256" key="3">
    <source>
        <dbReference type="ARBA" id="ARBA00023136"/>
    </source>
</evidence>
<dbReference type="RefSeq" id="XP_026687931.1">
    <property type="nucleotide sequence ID" value="XM_026832130.1"/>
</dbReference>
<dbReference type="STRING" id="121845.A0A3Q0JHP6"/>
<dbReference type="PANTHER" id="PTHR23220:SF133">
    <property type="entry name" value="INTEGRIN ALPHA-PS2"/>
    <property type="match status" value="1"/>
</dbReference>
<gene>
    <name evidence="7" type="primary">LOC103521447</name>
</gene>
<feature type="non-terminal residue" evidence="7">
    <location>
        <position position="1"/>
    </location>
</feature>
<name>A0A3Q0JHP6_DIACI</name>
<accession>A0A3Q0JHP6</accession>
<dbReference type="InterPro" id="IPR013649">
    <property type="entry name" value="Integrin_alpha_Ig-like_1"/>
</dbReference>
<protein>
    <submittedName>
        <fullName evidence="7">Integrin alpha-PS2-like</fullName>
    </submittedName>
</protein>
<evidence type="ECO:0000256" key="1">
    <source>
        <dbReference type="ARBA" id="ARBA00004479"/>
    </source>
</evidence>
<dbReference type="GeneID" id="103521447"/>
<keyword evidence="3" id="KW-0472">Membrane</keyword>
<dbReference type="Gene3D" id="2.60.40.1460">
    <property type="entry name" value="Integrin domains. Chain A, domain 2"/>
    <property type="match status" value="2"/>
</dbReference>
<dbReference type="GO" id="GO:0007229">
    <property type="term" value="P:integrin-mediated signaling pathway"/>
    <property type="evidence" value="ECO:0007669"/>
    <property type="project" value="UniProtKB-KW"/>
</dbReference>
<evidence type="ECO:0000313" key="6">
    <source>
        <dbReference type="Proteomes" id="UP000079169"/>
    </source>
</evidence>
<dbReference type="AlphaFoldDB" id="A0A3Q0JHP6"/>
<dbReference type="GO" id="GO:0008305">
    <property type="term" value="C:integrin complex"/>
    <property type="evidence" value="ECO:0007669"/>
    <property type="project" value="TreeGrafter"/>
</dbReference>
<keyword evidence="2" id="KW-0401">Integrin</keyword>
<dbReference type="Proteomes" id="UP000079169">
    <property type="component" value="Unplaced"/>
</dbReference>
<dbReference type="GO" id="GO:0007160">
    <property type="term" value="P:cell-matrix adhesion"/>
    <property type="evidence" value="ECO:0007669"/>
    <property type="project" value="TreeGrafter"/>
</dbReference>
<evidence type="ECO:0000313" key="7">
    <source>
        <dbReference type="RefSeq" id="XP_026687931.1"/>
    </source>
</evidence>
<sequence>SRPVVKVKSSLSFSSDSKQIFLEEKNCTLKDYSKVTCLTLTACLEYNGVGVDPQTELNVQILLDSKKPKSPRMFFLSDEGKNVINQTLLLIKGTQFCKSMFIYVKPNLRDKLTSLEAEMRYSLFEQKQSARRRHLNLHNFSLPNLRDKLTSLEAEMRYSLFEQKQSARRRLKSDLAPILDLDDESGLVSRDSVSIQKNCGKDNVCIPDLRLTSVP</sequence>
<keyword evidence="6" id="KW-1185">Reference proteome</keyword>
<dbReference type="GO" id="GO:0005178">
    <property type="term" value="F:integrin binding"/>
    <property type="evidence" value="ECO:0007669"/>
    <property type="project" value="TreeGrafter"/>
</dbReference>
<dbReference type="InterPro" id="IPR032695">
    <property type="entry name" value="Integrin_dom_sf"/>
</dbReference>
<dbReference type="SUPFAM" id="SSF69179">
    <property type="entry name" value="Integrin domains"/>
    <property type="match status" value="2"/>
</dbReference>
<proteinExistence type="predicted"/>
<organism evidence="6 7">
    <name type="scientific">Diaphorina citri</name>
    <name type="common">Asian citrus psyllid</name>
    <dbReference type="NCBI Taxonomy" id="121845"/>
    <lineage>
        <taxon>Eukaryota</taxon>
        <taxon>Metazoa</taxon>
        <taxon>Ecdysozoa</taxon>
        <taxon>Arthropoda</taxon>
        <taxon>Hexapoda</taxon>
        <taxon>Insecta</taxon>
        <taxon>Pterygota</taxon>
        <taxon>Neoptera</taxon>
        <taxon>Paraneoptera</taxon>
        <taxon>Hemiptera</taxon>
        <taxon>Sternorrhyncha</taxon>
        <taxon>Psylloidea</taxon>
        <taxon>Psyllidae</taxon>
        <taxon>Diaphorininae</taxon>
        <taxon>Diaphorina</taxon>
    </lineage>
</organism>
<comment type="subcellular location">
    <subcellularLocation>
        <location evidence="1">Membrane</location>
        <topology evidence="1">Single-pass type I membrane protein</topology>
    </subcellularLocation>
</comment>
<dbReference type="PaxDb" id="121845-A0A3Q0JHP6"/>
<feature type="domain" description="Integrin alpha first immunoglubulin-like" evidence="5">
    <location>
        <begin position="1"/>
        <end position="131"/>
    </location>
</feature>
<reference evidence="7" key="1">
    <citation type="submission" date="2025-08" db="UniProtKB">
        <authorList>
            <consortium name="RefSeq"/>
        </authorList>
    </citation>
    <scope>IDENTIFICATION</scope>
</reference>
<evidence type="ECO:0000256" key="4">
    <source>
        <dbReference type="ARBA" id="ARBA00023180"/>
    </source>
</evidence>
<dbReference type="Pfam" id="PF08441">
    <property type="entry name" value="Integrin_A_Ig_1"/>
    <property type="match status" value="1"/>
</dbReference>
<dbReference type="PANTHER" id="PTHR23220">
    <property type="entry name" value="INTEGRIN ALPHA"/>
    <property type="match status" value="1"/>
</dbReference>
<dbReference type="KEGG" id="dci:103521447"/>